<evidence type="ECO:0000256" key="1">
    <source>
        <dbReference type="ARBA" id="ARBA00023125"/>
    </source>
</evidence>
<dbReference type="InterPro" id="IPR001647">
    <property type="entry name" value="HTH_TetR"/>
</dbReference>
<dbReference type="PANTHER" id="PTHR30055">
    <property type="entry name" value="HTH-TYPE TRANSCRIPTIONAL REGULATOR RUTR"/>
    <property type="match status" value="1"/>
</dbReference>
<dbReference type="InterPro" id="IPR009057">
    <property type="entry name" value="Homeodomain-like_sf"/>
</dbReference>
<dbReference type="Gene3D" id="1.10.357.10">
    <property type="entry name" value="Tetracycline Repressor, domain 2"/>
    <property type="match status" value="1"/>
</dbReference>
<evidence type="ECO:0000259" key="3">
    <source>
        <dbReference type="PROSITE" id="PS50977"/>
    </source>
</evidence>
<keyword evidence="1 2" id="KW-0238">DNA-binding</keyword>
<organism evidence="4 5">
    <name type="scientific">Cellulomonas alba</name>
    <dbReference type="NCBI Taxonomy" id="3053467"/>
    <lineage>
        <taxon>Bacteria</taxon>
        <taxon>Bacillati</taxon>
        <taxon>Actinomycetota</taxon>
        <taxon>Actinomycetes</taxon>
        <taxon>Micrococcales</taxon>
        <taxon>Cellulomonadaceae</taxon>
        <taxon>Cellulomonas</taxon>
    </lineage>
</organism>
<reference evidence="4 5" key="1">
    <citation type="submission" date="2023-06" db="EMBL/GenBank/DDBJ databases">
        <title>Cellulomonas sp. MW4 Whole genome sequence.</title>
        <authorList>
            <person name="Park S."/>
        </authorList>
    </citation>
    <scope>NUCLEOTIDE SEQUENCE [LARGE SCALE GENOMIC DNA]</scope>
    <source>
        <strain evidence="4 5">MW4</strain>
    </source>
</reference>
<gene>
    <name evidence="4" type="ORF">QRT04_08935</name>
</gene>
<evidence type="ECO:0000313" key="4">
    <source>
        <dbReference type="EMBL" id="MDM7855054.1"/>
    </source>
</evidence>
<name>A0ABT7SFT4_9CELL</name>
<dbReference type="Proteomes" id="UP001529338">
    <property type="component" value="Unassembled WGS sequence"/>
</dbReference>
<evidence type="ECO:0000256" key="2">
    <source>
        <dbReference type="PROSITE-ProRule" id="PRU00335"/>
    </source>
</evidence>
<dbReference type="InterPro" id="IPR050109">
    <property type="entry name" value="HTH-type_TetR-like_transc_reg"/>
</dbReference>
<feature type="domain" description="HTH tetR-type" evidence="3">
    <location>
        <begin position="25"/>
        <end position="85"/>
    </location>
</feature>
<evidence type="ECO:0000313" key="5">
    <source>
        <dbReference type="Proteomes" id="UP001529338"/>
    </source>
</evidence>
<feature type="DNA-binding region" description="H-T-H motif" evidence="2">
    <location>
        <begin position="48"/>
        <end position="67"/>
    </location>
</feature>
<protein>
    <submittedName>
        <fullName evidence="4">Helix-turn-helix domain-containing protein</fullName>
    </submittedName>
</protein>
<keyword evidence="5" id="KW-1185">Reference proteome</keyword>
<dbReference type="EMBL" id="JAUCGQ010000001">
    <property type="protein sequence ID" value="MDM7855054.1"/>
    <property type="molecule type" value="Genomic_DNA"/>
</dbReference>
<sequence length="217" mass="22863">MEAHQGGGTSGTSRYRSPVRAARAAATRARIALAARELFAEHGFAGTTVAAIAGRAGVAVPTVYATYGSKGAIVAALLSQLEDDADADGWWVRIEAAESSAEKLTLFARWTAALLSSSKAVISAARDAVTDPAIVELGRLGDEHRREGLRELLASLELRTDVAADTLLDRAWILTGLHVYLAATDGCAWSDDAYAEWLAACLRDQLLPTAGQSGTPR</sequence>
<dbReference type="Pfam" id="PF00440">
    <property type="entry name" value="TetR_N"/>
    <property type="match status" value="1"/>
</dbReference>
<dbReference type="SUPFAM" id="SSF46689">
    <property type="entry name" value="Homeodomain-like"/>
    <property type="match status" value="1"/>
</dbReference>
<accession>A0ABT7SFT4</accession>
<dbReference type="PANTHER" id="PTHR30055:SF235">
    <property type="entry name" value="TRANSCRIPTIONAL REGULATORY PROTEIN"/>
    <property type="match status" value="1"/>
</dbReference>
<dbReference type="PRINTS" id="PR00455">
    <property type="entry name" value="HTHTETR"/>
</dbReference>
<comment type="caution">
    <text evidence="4">The sequence shown here is derived from an EMBL/GenBank/DDBJ whole genome shotgun (WGS) entry which is preliminary data.</text>
</comment>
<dbReference type="PROSITE" id="PS50977">
    <property type="entry name" value="HTH_TETR_2"/>
    <property type="match status" value="1"/>
</dbReference>
<proteinExistence type="predicted"/>
<dbReference type="RefSeq" id="WP_289454864.1">
    <property type="nucleotide sequence ID" value="NZ_JAUCGQ010000001.1"/>
</dbReference>